<feature type="region of interest" description="Disordered" evidence="1">
    <location>
        <begin position="110"/>
        <end position="129"/>
    </location>
</feature>
<protein>
    <submittedName>
        <fullName evidence="3">Alpha/beta fold hydrolase</fullName>
    </submittedName>
</protein>
<evidence type="ECO:0000256" key="1">
    <source>
        <dbReference type="SAM" id="MobiDB-lite"/>
    </source>
</evidence>
<gene>
    <name evidence="3" type="ORF">L5014_28920</name>
</gene>
<keyword evidence="3" id="KW-0378">Hydrolase</keyword>
<dbReference type="PANTHER" id="PTHR43433">
    <property type="entry name" value="HYDROLASE, ALPHA/BETA FOLD FAMILY PROTEIN"/>
    <property type="match status" value="1"/>
</dbReference>
<dbReference type="EMBL" id="JAKLJA010000034">
    <property type="protein sequence ID" value="MCG5077322.1"/>
    <property type="molecule type" value="Genomic_DNA"/>
</dbReference>
<reference evidence="3" key="1">
    <citation type="submission" date="2022-01" db="EMBL/GenBank/DDBJ databases">
        <title>Genome sequence and assembly of Parabukholderia sp. RG36.</title>
        <authorList>
            <person name="Chhetri G."/>
        </authorList>
    </citation>
    <scope>NUCLEOTIDE SEQUENCE</scope>
    <source>
        <strain evidence="3">RG36</strain>
    </source>
</reference>
<dbReference type="InterPro" id="IPR050471">
    <property type="entry name" value="AB_hydrolase"/>
</dbReference>
<dbReference type="PANTHER" id="PTHR43433:SF5">
    <property type="entry name" value="AB HYDROLASE-1 DOMAIN-CONTAINING PROTEIN"/>
    <property type="match status" value="1"/>
</dbReference>
<feature type="compositionally biased region" description="Polar residues" evidence="1">
    <location>
        <begin position="114"/>
        <end position="127"/>
    </location>
</feature>
<name>A0A9X1RWH2_9BURK</name>
<organism evidence="3 4">
    <name type="scientific">Paraburkholderia tagetis</name>
    <dbReference type="NCBI Taxonomy" id="2913261"/>
    <lineage>
        <taxon>Bacteria</taxon>
        <taxon>Pseudomonadati</taxon>
        <taxon>Pseudomonadota</taxon>
        <taxon>Betaproteobacteria</taxon>
        <taxon>Burkholderiales</taxon>
        <taxon>Burkholderiaceae</taxon>
        <taxon>Paraburkholderia</taxon>
    </lineage>
</organism>
<dbReference type="Pfam" id="PF00561">
    <property type="entry name" value="Abhydrolase_1"/>
    <property type="match status" value="1"/>
</dbReference>
<dbReference type="SUPFAM" id="SSF53474">
    <property type="entry name" value="alpha/beta-Hydrolases"/>
    <property type="match status" value="1"/>
</dbReference>
<evidence type="ECO:0000313" key="3">
    <source>
        <dbReference type="EMBL" id="MCG5077322.1"/>
    </source>
</evidence>
<evidence type="ECO:0000259" key="2">
    <source>
        <dbReference type="Pfam" id="PF00561"/>
    </source>
</evidence>
<comment type="caution">
    <text evidence="3">The sequence shown here is derived from an EMBL/GenBank/DDBJ whole genome shotgun (WGS) entry which is preliminary data.</text>
</comment>
<dbReference type="AlphaFoldDB" id="A0A9X1RWH2"/>
<proteinExistence type="predicted"/>
<accession>A0A9X1RWH2</accession>
<dbReference type="InterPro" id="IPR029058">
    <property type="entry name" value="AB_hydrolase_fold"/>
</dbReference>
<dbReference type="Proteomes" id="UP001139308">
    <property type="component" value="Unassembled WGS sequence"/>
</dbReference>
<keyword evidence="4" id="KW-1185">Reference proteome</keyword>
<dbReference type="Gene3D" id="3.40.50.1820">
    <property type="entry name" value="alpha/beta hydrolase"/>
    <property type="match status" value="1"/>
</dbReference>
<dbReference type="GO" id="GO:0016787">
    <property type="term" value="F:hydrolase activity"/>
    <property type="evidence" value="ECO:0007669"/>
    <property type="project" value="UniProtKB-KW"/>
</dbReference>
<dbReference type="InterPro" id="IPR000073">
    <property type="entry name" value="AB_hydrolase_1"/>
</dbReference>
<sequence length="287" mass="30861">MQATVNGIDTRYVFEDRSGGPVLTFIHQLGGDLTVWDTLAGHFRHRYSVLRYDVRGHGASAVSREAFGFRELAADLAALLDAQGIETTHLVGMSMGGMIAQQFALDHTAPDAKSGSTSNAASGTESTAMMGVNSRARTLTLCDTASHTAPEARAAWNERAELVRREGLAASADTTMARWLTAGFRLTHRDTAAQICDVLLRTPSEGYARVCEALRDFDVHERLAQLRVPALVVAGRHDTGTPPALTEALAQAIPGARFELLDAAHLAPVEECHSFAALLETFLGQHV</sequence>
<evidence type="ECO:0000313" key="4">
    <source>
        <dbReference type="Proteomes" id="UP001139308"/>
    </source>
</evidence>
<dbReference type="RefSeq" id="WP_238467229.1">
    <property type="nucleotide sequence ID" value="NZ_JAKLJA010000034.1"/>
</dbReference>
<feature type="domain" description="AB hydrolase-1" evidence="2">
    <location>
        <begin position="21"/>
        <end position="270"/>
    </location>
</feature>